<feature type="compositionally biased region" description="Low complexity" evidence="1">
    <location>
        <begin position="120"/>
        <end position="135"/>
    </location>
</feature>
<sequence precursor="true">MSIFRCPTLLVLSLVLVALVGGPCFAQDANYPTSQNNYTFQSKYGNFEFTGKALKREGEYVQFRTTDRAEIWFPVKHMSDQTLAYLKYLSGQGPAPADLAASPMGNSPTSPGTGSMANNTDGGSSGTSTDSGTSTPMDTKPADPGKGDPDKIYTPGTAIDVLVDSKWYPGKVFARRPSDNAYFVSYSVDGRPKSGWIPAVELRPQGEEQPMPADPMEDDAADDMTSGDLSSFDFKNVKITAKYPIGYVVGPMNKGDILKLRYVSGKWKTWGGLATASPDDAVPAGGDKCRTGICALEANNDLQKLTLVPGQTVNNPFSWTADRDYEKIILQVNDDDGDFASNPERDVTYAISIERAPTQ</sequence>
<evidence type="ECO:0000313" key="4">
    <source>
        <dbReference type="Proteomes" id="UP000318626"/>
    </source>
</evidence>
<feature type="region of interest" description="Disordered" evidence="1">
    <location>
        <begin position="206"/>
        <end position="225"/>
    </location>
</feature>
<evidence type="ECO:0000256" key="1">
    <source>
        <dbReference type="SAM" id="MobiDB-lite"/>
    </source>
</evidence>
<feature type="compositionally biased region" description="Polar residues" evidence="1">
    <location>
        <begin position="104"/>
        <end position="119"/>
    </location>
</feature>
<protein>
    <submittedName>
        <fullName evidence="3">Uncharacterized protein</fullName>
    </submittedName>
</protein>
<evidence type="ECO:0000313" key="3">
    <source>
        <dbReference type="EMBL" id="QDU75031.1"/>
    </source>
</evidence>
<dbReference type="OrthoDB" id="274769at2"/>
<evidence type="ECO:0000256" key="2">
    <source>
        <dbReference type="SAM" id="SignalP"/>
    </source>
</evidence>
<reference evidence="4" key="1">
    <citation type="submission" date="2019-02" db="EMBL/GenBank/DDBJ databases">
        <title>Deep-cultivation of Planctomycetes and their phenomic and genomic characterization uncovers novel biology.</title>
        <authorList>
            <person name="Wiegand S."/>
            <person name="Jogler M."/>
            <person name="Boedeker C."/>
            <person name="Pinto D."/>
            <person name="Vollmers J."/>
            <person name="Rivas-Marin E."/>
            <person name="Kohn T."/>
            <person name="Peeters S.H."/>
            <person name="Heuer A."/>
            <person name="Rast P."/>
            <person name="Oberbeckmann S."/>
            <person name="Bunk B."/>
            <person name="Jeske O."/>
            <person name="Meyerdierks A."/>
            <person name="Storesund J.E."/>
            <person name="Kallscheuer N."/>
            <person name="Luecker S."/>
            <person name="Lage O.M."/>
            <person name="Pohl T."/>
            <person name="Merkel B.J."/>
            <person name="Hornburger P."/>
            <person name="Mueller R.-W."/>
            <person name="Bruemmer F."/>
            <person name="Labrenz M."/>
            <person name="Spormann A.M."/>
            <person name="Op den Camp H."/>
            <person name="Overmann J."/>
            <person name="Amann R."/>
            <person name="Jetten M.S.M."/>
            <person name="Mascher T."/>
            <person name="Medema M.H."/>
            <person name="Devos D.P."/>
            <person name="Kaster A.-K."/>
            <person name="Ovreas L."/>
            <person name="Rohde M."/>
            <person name="Galperin M.Y."/>
            <person name="Jogler C."/>
        </authorList>
    </citation>
    <scope>NUCLEOTIDE SEQUENCE [LARGE SCALE GENOMIC DNA]</scope>
    <source>
        <strain evidence="4">Pan97</strain>
    </source>
</reference>
<name>A0A518C743_9BACT</name>
<feature type="compositionally biased region" description="Basic and acidic residues" evidence="1">
    <location>
        <begin position="140"/>
        <end position="151"/>
    </location>
</feature>
<accession>A0A518C743</accession>
<dbReference type="Proteomes" id="UP000318626">
    <property type="component" value="Chromosome"/>
</dbReference>
<keyword evidence="4" id="KW-1185">Reference proteome</keyword>
<dbReference type="EMBL" id="CP036289">
    <property type="protein sequence ID" value="QDU75031.1"/>
    <property type="molecule type" value="Genomic_DNA"/>
</dbReference>
<feature type="region of interest" description="Disordered" evidence="1">
    <location>
        <begin position="97"/>
        <end position="153"/>
    </location>
</feature>
<feature type="signal peptide" evidence="2">
    <location>
        <begin position="1"/>
        <end position="26"/>
    </location>
</feature>
<gene>
    <name evidence="3" type="ORF">Pan97_20520</name>
</gene>
<organism evidence="3 4">
    <name type="scientific">Bremerella volcania</name>
    <dbReference type="NCBI Taxonomy" id="2527984"/>
    <lineage>
        <taxon>Bacteria</taxon>
        <taxon>Pseudomonadati</taxon>
        <taxon>Planctomycetota</taxon>
        <taxon>Planctomycetia</taxon>
        <taxon>Pirellulales</taxon>
        <taxon>Pirellulaceae</taxon>
        <taxon>Bremerella</taxon>
    </lineage>
</organism>
<dbReference type="RefSeq" id="WP_144972100.1">
    <property type="nucleotide sequence ID" value="NZ_CP036289.1"/>
</dbReference>
<dbReference type="AlphaFoldDB" id="A0A518C743"/>
<dbReference type="KEGG" id="bvo:Pan97_20520"/>
<proteinExistence type="predicted"/>
<keyword evidence="2" id="KW-0732">Signal</keyword>
<feature type="chain" id="PRO_5022185091" evidence="2">
    <location>
        <begin position="27"/>
        <end position="359"/>
    </location>
</feature>